<evidence type="ECO:0000313" key="3">
    <source>
        <dbReference type="Proteomes" id="UP001600888"/>
    </source>
</evidence>
<sequence>MWHFRAEWKKNVVIRCVQQVKEAADISIHIWVITNTNETHQIETMKIQPSDKPGPTKGTHAYLEQQIAAEKNRLANLVQKRRNLEAELRKNQKDTDDIVKKIKTMKKDMAALPRGTTVDEEVEALIAEEEVVVVKKEEENDGKKF</sequence>
<feature type="coiled-coil region" evidence="1">
    <location>
        <begin position="60"/>
        <end position="94"/>
    </location>
</feature>
<organism evidence="2 3">
    <name type="scientific">Diaporthe vaccinii</name>
    <dbReference type="NCBI Taxonomy" id="105482"/>
    <lineage>
        <taxon>Eukaryota</taxon>
        <taxon>Fungi</taxon>
        <taxon>Dikarya</taxon>
        <taxon>Ascomycota</taxon>
        <taxon>Pezizomycotina</taxon>
        <taxon>Sordariomycetes</taxon>
        <taxon>Sordariomycetidae</taxon>
        <taxon>Diaporthales</taxon>
        <taxon>Diaporthaceae</taxon>
        <taxon>Diaporthe</taxon>
        <taxon>Diaporthe eres species complex</taxon>
    </lineage>
</organism>
<evidence type="ECO:0000313" key="2">
    <source>
        <dbReference type="EMBL" id="KAL2289504.1"/>
    </source>
</evidence>
<reference evidence="2 3" key="1">
    <citation type="submission" date="2024-03" db="EMBL/GenBank/DDBJ databases">
        <title>A high-quality draft genome sequence of Diaporthe vaccinii, a causative agent of upright dieback and viscid rot disease in cranberry plants.</title>
        <authorList>
            <person name="Sarrasin M."/>
            <person name="Lang B.F."/>
            <person name="Burger G."/>
        </authorList>
    </citation>
    <scope>NUCLEOTIDE SEQUENCE [LARGE SCALE GENOMIC DNA]</scope>
    <source>
        <strain evidence="2 3">IS7</strain>
    </source>
</reference>
<evidence type="ECO:0000256" key="1">
    <source>
        <dbReference type="SAM" id="Coils"/>
    </source>
</evidence>
<proteinExistence type="predicted"/>
<keyword evidence="3" id="KW-1185">Reference proteome</keyword>
<dbReference type="EMBL" id="JBAWTH010000012">
    <property type="protein sequence ID" value="KAL2289504.1"/>
    <property type="molecule type" value="Genomic_DNA"/>
</dbReference>
<name>A0ABR4F485_9PEZI</name>
<dbReference type="Proteomes" id="UP001600888">
    <property type="component" value="Unassembled WGS sequence"/>
</dbReference>
<keyword evidence="1" id="KW-0175">Coiled coil</keyword>
<accession>A0ABR4F485</accession>
<gene>
    <name evidence="2" type="ORF">FJTKL_01774</name>
</gene>
<comment type="caution">
    <text evidence="2">The sequence shown here is derived from an EMBL/GenBank/DDBJ whole genome shotgun (WGS) entry which is preliminary data.</text>
</comment>
<protein>
    <submittedName>
        <fullName evidence="2">Uncharacterized protein</fullName>
    </submittedName>
</protein>